<gene>
    <name evidence="2" type="ORF">HHI36_016999</name>
</gene>
<dbReference type="Proteomes" id="UP001516400">
    <property type="component" value="Unassembled WGS sequence"/>
</dbReference>
<evidence type="ECO:0000256" key="1">
    <source>
        <dbReference type="SAM" id="MobiDB-lite"/>
    </source>
</evidence>
<name>A0ABD2NLK1_9CUCU</name>
<dbReference type="AlphaFoldDB" id="A0ABD2NLK1"/>
<reference evidence="2 3" key="1">
    <citation type="journal article" date="2021" name="BMC Biol.">
        <title>Horizontally acquired antibacterial genes associated with adaptive radiation of ladybird beetles.</title>
        <authorList>
            <person name="Li H.S."/>
            <person name="Tang X.F."/>
            <person name="Huang Y.H."/>
            <person name="Xu Z.Y."/>
            <person name="Chen M.L."/>
            <person name="Du X.Y."/>
            <person name="Qiu B.Y."/>
            <person name="Chen P.T."/>
            <person name="Zhang W."/>
            <person name="Slipinski A."/>
            <person name="Escalona H.E."/>
            <person name="Waterhouse R.M."/>
            <person name="Zwick A."/>
            <person name="Pang H."/>
        </authorList>
    </citation>
    <scope>NUCLEOTIDE SEQUENCE [LARGE SCALE GENOMIC DNA]</scope>
    <source>
        <strain evidence="2">SYSU2018</strain>
    </source>
</reference>
<accession>A0ABD2NLK1</accession>
<protein>
    <submittedName>
        <fullName evidence="2">Uncharacterized protein</fullName>
    </submittedName>
</protein>
<proteinExistence type="predicted"/>
<keyword evidence="3" id="KW-1185">Reference proteome</keyword>
<comment type="caution">
    <text evidence="2">The sequence shown here is derived from an EMBL/GenBank/DDBJ whole genome shotgun (WGS) entry which is preliminary data.</text>
</comment>
<organism evidence="2 3">
    <name type="scientific">Cryptolaemus montrouzieri</name>
    <dbReference type="NCBI Taxonomy" id="559131"/>
    <lineage>
        <taxon>Eukaryota</taxon>
        <taxon>Metazoa</taxon>
        <taxon>Ecdysozoa</taxon>
        <taxon>Arthropoda</taxon>
        <taxon>Hexapoda</taxon>
        <taxon>Insecta</taxon>
        <taxon>Pterygota</taxon>
        <taxon>Neoptera</taxon>
        <taxon>Endopterygota</taxon>
        <taxon>Coleoptera</taxon>
        <taxon>Polyphaga</taxon>
        <taxon>Cucujiformia</taxon>
        <taxon>Coccinelloidea</taxon>
        <taxon>Coccinellidae</taxon>
        <taxon>Scymninae</taxon>
        <taxon>Scymnini</taxon>
        <taxon>Cryptolaemus</taxon>
    </lineage>
</organism>
<evidence type="ECO:0000313" key="3">
    <source>
        <dbReference type="Proteomes" id="UP001516400"/>
    </source>
</evidence>
<feature type="region of interest" description="Disordered" evidence="1">
    <location>
        <begin position="53"/>
        <end position="85"/>
    </location>
</feature>
<sequence>MAENDSTESSNIKNDSDPDFVFYSDASDESSEKSLESIDQNLAENASNVINQTYGYKSPTNGNNTESISTQLVLETSENNMVDLG</sequence>
<feature type="region of interest" description="Disordered" evidence="1">
    <location>
        <begin position="1"/>
        <end position="38"/>
    </location>
</feature>
<dbReference type="EMBL" id="JABFTP020000124">
    <property type="protein sequence ID" value="KAL3279489.1"/>
    <property type="molecule type" value="Genomic_DNA"/>
</dbReference>
<evidence type="ECO:0000313" key="2">
    <source>
        <dbReference type="EMBL" id="KAL3279489.1"/>
    </source>
</evidence>